<evidence type="ECO:0000313" key="2">
    <source>
        <dbReference type="Proteomes" id="UP001295684"/>
    </source>
</evidence>
<reference evidence="1" key="1">
    <citation type="submission" date="2023-07" db="EMBL/GenBank/DDBJ databases">
        <authorList>
            <consortium name="AG Swart"/>
            <person name="Singh M."/>
            <person name="Singh A."/>
            <person name="Seah K."/>
            <person name="Emmerich C."/>
        </authorList>
    </citation>
    <scope>NUCLEOTIDE SEQUENCE</scope>
    <source>
        <strain evidence="1">DP1</strain>
    </source>
</reference>
<dbReference type="Proteomes" id="UP001295684">
    <property type="component" value="Unassembled WGS sequence"/>
</dbReference>
<accession>A0AAD1Y8Z9</accession>
<organism evidence="1 2">
    <name type="scientific">Euplotes crassus</name>
    <dbReference type="NCBI Taxonomy" id="5936"/>
    <lineage>
        <taxon>Eukaryota</taxon>
        <taxon>Sar</taxon>
        <taxon>Alveolata</taxon>
        <taxon>Ciliophora</taxon>
        <taxon>Intramacronucleata</taxon>
        <taxon>Spirotrichea</taxon>
        <taxon>Hypotrichia</taxon>
        <taxon>Euplotida</taxon>
        <taxon>Euplotidae</taxon>
        <taxon>Moneuplotes</taxon>
    </lineage>
</organism>
<dbReference type="AlphaFoldDB" id="A0AAD1Y8Z9"/>
<evidence type="ECO:0000313" key="1">
    <source>
        <dbReference type="EMBL" id="CAI2386575.1"/>
    </source>
</evidence>
<comment type="caution">
    <text evidence="1">The sequence shown here is derived from an EMBL/GenBank/DDBJ whole genome shotgun (WGS) entry which is preliminary data.</text>
</comment>
<dbReference type="EMBL" id="CAMPGE010029098">
    <property type="protein sequence ID" value="CAI2386575.1"/>
    <property type="molecule type" value="Genomic_DNA"/>
</dbReference>
<name>A0AAD1Y8Z9_EUPCR</name>
<keyword evidence="2" id="KW-1185">Reference proteome</keyword>
<proteinExistence type="predicted"/>
<gene>
    <name evidence="1" type="ORF">ECRASSUSDP1_LOCUS28197</name>
</gene>
<sequence>MTGKERKTLLMHRKMEIQEKKNRMRSVEIDQEIEEEIKQIEALKTLVMTRRFSYMQLLKSNHIEKAKKLGNKKSKNKPKFLVPITSRLALPEIGNNSKTARIISQPKTKKQEDLVECYKRLKYLEKFDKKELDASFLIEKGDAVQEEYKIQNEGAKVLRRKRYQSRKNLHRLNKFSKNEL</sequence>
<protein>
    <submittedName>
        <fullName evidence="1">Uncharacterized protein</fullName>
    </submittedName>
</protein>